<evidence type="ECO:0000313" key="1">
    <source>
        <dbReference type="EMBL" id="AKZ61477.1"/>
    </source>
</evidence>
<dbReference type="InterPro" id="IPR050793">
    <property type="entry name" value="CMP-NeuNAc_synthase"/>
</dbReference>
<dbReference type="Pfam" id="PF02348">
    <property type="entry name" value="CTP_transf_3"/>
    <property type="match status" value="1"/>
</dbReference>
<dbReference type="CDD" id="cd02513">
    <property type="entry name" value="CMP-NeuAc_Synthase"/>
    <property type="match status" value="1"/>
</dbReference>
<dbReference type="PANTHER" id="PTHR21485">
    <property type="entry name" value="HAD SUPERFAMILY MEMBERS CMAS AND KDSC"/>
    <property type="match status" value="1"/>
</dbReference>
<dbReference type="SUPFAM" id="SSF53448">
    <property type="entry name" value="Nucleotide-diphospho-sugar transferases"/>
    <property type="match status" value="1"/>
</dbReference>
<dbReference type="PANTHER" id="PTHR21485:SF3">
    <property type="entry name" value="N-ACYLNEURAMINATE CYTIDYLYLTRANSFERASE"/>
    <property type="match status" value="1"/>
</dbReference>
<organism evidence="1 2">
    <name type="scientific">Herbaspirillum hiltneri N3</name>
    <dbReference type="NCBI Taxonomy" id="1262470"/>
    <lineage>
        <taxon>Bacteria</taxon>
        <taxon>Pseudomonadati</taxon>
        <taxon>Pseudomonadota</taxon>
        <taxon>Betaproteobacteria</taxon>
        <taxon>Burkholderiales</taxon>
        <taxon>Oxalobacteraceae</taxon>
        <taxon>Herbaspirillum</taxon>
    </lineage>
</organism>
<dbReference type="Gene3D" id="3.90.550.10">
    <property type="entry name" value="Spore Coat Polysaccharide Biosynthesis Protein SpsA, Chain A"/>
    <property type="match status" value="1"/>
</dbReference>
<dbReference type="GO" id="GO:0016779">
    <property type="term" value="F:nucleotidyltransferase activity"/>
    <property type="evidence" value="ECO:0007669"/>
    <property type="project" value="UniProtKB-KW"/>
</dbReference>
<dbReference type="InterPro" id="IPR003329">
    <property type="entry name" value="Cytidylyl_trans"/>
</dbReference>
<keyword evidence="1" id="KW-0548">Nucleotidyltransferase</keyword>
<dbReference type="RefSeq" id="WP_053194980.1">
    <property type="nucleotide sequence ID" value="NZ_CP011409.1"/>
</dbReference>
<accession>A0ABN4HS36</accession>
<keyword evidence="2" id="KW-1185">Reference proteome</keyword>
<evidence type="ECO:0000313" key="2">
    <source>
        <dbReference type="Proteomes" id="UP000063429"/>
    </source>
</evidence>
<dbReference type="EMBL" id="CP011409">
    <property type="protein sequence ID" value="AKZ61477.1"/>
    <property type="molecule type" value="Genomic_DNA"/>
</dbReference>
<reference evidence="2" key="1">
    <citation type="journal article" date="2015" name="Genome Announc.">
        <title>Complete Genome Sequence of Herbaspirillum hiltneri N3 (DSM 17495), Isolated from Surface-Sterilized Wheat Roots.</title>
        <authorList>
            <person name="Guizelini D."/>
            <person name="Saizaki P.M."/>
            <person name="Coimbra N.A."/>
            <person name="Weiss V.A."/>
            <person name="Faoro H."/>
            <person name="Sfeir M.Z."/>
            <person name="Baura V.A."/>
            <person name="Monteiro R.A."/>
            <person name="Chubatsu L.S."/>
            <person name="Souza E.M."/>
            <person name="Cruz L.M."/>
            <person name="Pedrosa F.O."/>
            <person name="Raittz R.T."/>
            <person name="Marchaukoski J.N."/>
            <person name="Steffens M.B."/>
        </authorList>
    </citation>
    <scope>NUCLEOTIDE SEQUENCE [LARGE SCALE GENOMIC DNA]</scope>
    <source>
        <strain evidence="2">N3</strain>
    </source>
</reference>
<sequence length="233" mass="25420">MSTPSIVAIIPARGGSKGIPGKNIHPLAGKPLIVHTIEQALRSSRVTSTVVTTDDERIAATSRDAGAAVIVRPAVISGDTATSESALIHAVEIMQTQNGSLPDLLVFLQCTSPLRHPDDIDRAIETLLSSGADSLLSVSPSHRFLWTETEGEARSINYDFHHRPRRQDMQPQYAENGSIYVFRPQALLATSNRLSGKIALYKMDEDAAVDIDTPLDLKLAEILLQERHKEAQR</sequence>
<protein>
    <submittedName>
        <fullName evidence="1">Acylneuraminate cytidylyltransferase</fullName>
    </submittedName>
</protein>
<gene>
    <name evidence="1" type="ORF">F506_01245</name>
</gene>
<dbReference type="InterPro" id="IPR029044">
    <property type="entry name" value="Nucleotide-diphossugar_trans"/>
</dbReference>
<keyword evidence="1" id="KW-0808">Transferase</keyword>
<proteinExistence type="predicted"/>
<dbReference type="Proteomes" id="UP000063429">
    <property type="component" value="Chromosome"/>
</dbReference>
<name>A0ABN4HS36_9BURK</name>